<dbReference type="Gene3D" id="3.40.250.10">
    <property type="entry name" value="Rhodanese-like domain"/>
    <property type="match status" value="2"/>
</dbReference>
<keyword evidence="5" id="KW-1185">Reference proteome</keyword>
<evidence type="ECO:0000259" key="3">
    <source>
        <dbReference type="PROSITE" id="PS50206"/>
    </source>
</evidence>
<name>A0AA35RF11_GEOBA</name>
<feature type="domain" description="Rhodanese" evidence="3">
    <location>
        <begin position="118"/>
        <end position="162"/>
    </location>
</feature>
<evidence type="ECO:0000256" key="2">
    <source>
        <dbReference type="ARBA" id="ARBA00022737"/>
    </source>
</evidence>
<gene>
    <name evidence="4" type="ORF">GBAR_LOCUS6773</name>
</gene>
<dbReference type="SUPFAM" id="SSF52821">
    <property type="entry name" value="Rhodanese/Cell cycle control phosphatase"/>
    <property type="match status" value="2"/>
</dbReference>
<keyword evidence="2" id="KW-0677">Repeat</keyword>
<dbReference type="AlphaFoldDB" id="A0AA35RF11"/>
<evidence type="ECO:0000256" key="1">
    <source>
        <dbReference type="ARBA" id="ARBA00022679"/>
    </source>
</evidence>
<sequence>MATSDDRGVRHLTDTFTEELRNAGIYGNEHVVTYENSLNTLYGASCRALYILRLLGHPRVSVLGGGYEGWVQDGHHTSSEIQQTVRGSFQPKWTPSMWKGKTDVAEAMGDPNTVLLDVIVYCFKGARASNTYLALKDAGFENVSNYFASWNEWSRDDKLEIDSKLL</sequence>
<accession>A0AA35RF11</accession>
<dbReference type="InterPro" id="IPR045078">
    <property type="entry name" value="TST/MPST-like"/>
</dbReference>
<reference evidence="4" key="1">
    <citation type="submission" date="2023-03" db="EMBL/GenBank/DDBJ databases">
        <authorList>
            <person name="Steffen K."/>
            <person name="Cardenas P."/>
        </authorList>
    </citation>
    <scope>NUCLEOTIDE SEQUENCE</scope>
</reference>
<dbReference type="GO" id="GO:0004792">
    <property type="term" value="F:thiosulfate-cyanide sulfurtransferase activity"/>
    <property type="evidence" value="ECO:0007669"/>
    <property type="project" value="TreeGrafter"/>
</dbReference>
<dbReference type="InterPro" id="IPR036873">
    <property type="entry name" value="Rhodanese-like_dom_sf"/>
</dbReference>
<evidence type="ECO:0000313" key="4">
    <source>
        <dbReference type="EMBL" id="CAI8010274.1"/>
    </source>
</evidence>
<organism evidence="4 5">
    <name type="scientific">Geodia barretti</name>
    <name type="common">Barrett's horny sponge</name>
    <dbReference type="NCBI Taxonomy" id="519541"/>
    <lineage>
        <taxon>Eukaryota</taxon>
        <taxon>Metazoa</taxon>
        <taxon>Porifera</taxon>
        <taxon>Demospongiae</taxon>
        <taxon>Heteroscleromorpha</taxon>
        <taxon>Tetractinellida</taxon>
        <taxon>Astrophorina</taxon>
        <taxon>Geodiidae</taxon>
        <taxon>Geodia</taxon>
    </lineage>
</organism>
<dbReference type="PANTHER" id="PTHR11364:SF27">
    <property type="entry name" value="SULFURTRANSFERASE"/>
    <property type="match status" value="1"/>
</dbReference>
<dbReference type="InterPro" id="IPR001763">
    <property type="entry name" value="Rhodanese-like_dom"/>
</dbReference>
<proteinExistence type="predicted"/>
<dbReference type="EMBL" id="CASHTH010001023">
    <property type="protein sequence ID" value="CAI8010274.1"/>
    <property type="molecule type" value="Genomic_DNA"/>
</dbReference>
<dbReference type="Pfam" id="PF00581">
    <property type="entry name" value="Rhodanese"/>
    <property type="match status" value="1"/>
</dbReference>
<comment type="caution">
    <text evidence="4">The sequence shown here is derived from an EMBL/GenBank/DDBJ whole genome shotgun (WGS) entry which is preliminary data.</text>
</comment>
<keyword evidence="1" id="KW-0808">Transferase</keyword>
<feature type="domain" description="Rhodanese" evidence="3">
    <location>
        <begin position="14"/>
        <end position="79"/>
    </location>
</feature>
<dbReference type="PROSITE" id="PS50206">
    <property type="entry name" value="RHODANESE_3"/>
    <property type="match status" value="2"/>
</dbReference>
<protein>
    <submittedName>
        <fullName evidence="4">Thiosulfate sulfurtransferase</fullName>
    </submittedName>
</protein>
<dbReference type="Proteomes" id="UP001174909">
    <property type="component" value="Unassembled WGS sequence"/>
</dbReference>
<dbReference type="PANTHER" id="PTHR11364">
    <property type="entry name" value="THIOSULFATE SULFERTANSFERASE"/>
    <property type="match status" value="1"/>
</dbReference>
<evidence type="ECO:0000313" key="5">
    <source>
        <dbReference type="Proteomes" id="UP001174909"/>
    </source>
</evidence>